<reference evidence="6 7" key="1">
    <citation type="submission" date="2017-02" db="EMBL/GenBank/DDBJ databases">
        <title>Draft Genome Sequence of Streptomyces tsukubaensis F601, a Producer of the immunosuppressant tacrolimus FK506.</title>
        <authorList>
            <person name="Zong G."/>
            <person name="Zhong C."/>
            <person name="Fu J."/>
            <person name="Qin R."/>
            <person name="Cao G."/>
        </authorList>
    </citation>
    <scope>NUCLEOTIDE SEQUENCE [LARGE SCALE GENOMIC DNA]</scope>
    <source>
        <strain evidence="6 7">F601</strain>
    </source>
</reference>
<dbReference type="InterPro" id="IPR016169">
    <property type="entry name" value="FAD-bd_PCMH_sub2"/>
</dbReference>
<keyword evidence="7" id="KW-1185">Reference proteome</keyword>
<evidence type="ECO:0000256" key="3">
    <source>
        <dbReference type="ARBA" id="ARBA00022630"/>
    </source>
</evidence>
<dbReference type="RefSeq" id="WP_370622916.1">
    <property type="nucleotide sequence ID" value="NZ_CP045178.1"/>
</dbReference>
<evidence type="ECO:0000256" key="5">
    <source>
        <dbReference type="ARBA" id="ARBA00023002"/>
    </source>
</evidence>
<dbReference type="Gene3D" id="3.30.465.10">
    <property type="match status" value="2"/>
</dbReference>
<dbReference type="AlphaFoldDB" id="A0A1V4ABH1"/>
<gene>
    <name evidence="6" type="ORF">B1H18_10260</name>
</gene>
<sequence>MSYTLCGGLGILGRRYGWAADRVRAFDVVTARAQPLRVTARSSPDLFWALLGRRQGPRAVVTAMEAGLVEVLAATGPAAPVMCVLQLNHLGGALGEEPAVPNAVPHRRASHLVRLLSGLDGTDRAALRGYYDRVFEPLAPWRAGRAAAFSFGGGDRTQGLHTPEVAERLREVRERYDPAGLFLG</sequence>
<evidence type="ECO:0000256" key="4">
    <source>
        <dbReference type="ARBA" id="ARBA00022827"/>
    </source>
</evidence>
<dbReference type="STRING" id="83656.B1H18_10260"/>
<dbReference type="PANTHER" id="PTHR42973:SF39">
    <property type="entry name" value="FAD-BINDING PCMH-TYPE DOMAIN-CONTAINING PROTEIN"/>
    <property type="match status" value="1"/>
</dbReference>
<evidence type="ECO:0000313" key="7">
    <source>
        <dbReference type="Proteomes" id="UP000190539"/>
    </source>
</evidence>
<protein>
    <submittedName>
        <fullName evidence="6">Uncharacterized protein</fullName>
    </submittedName>
</protein>
<name>A0A1V4ABH1_9ACTN</name>
<keyword evidence="5" id="KW-0560">Oxidoreductase</keyword>
<accession>A0A1V4ABH1</accession>
<evidence type="ECO:0000256" key="2">
    <source>
        <dbReference type="ARBA" id="ARBA00005466"/>
    </source>
</evidence>
<dbReference type="Proteomes" id="UP000190539">
    <property type="component" value="Unassembled WGS sequence"/>
</dbReference>
<proteinExistence type="inferred from homology"/>
<comment type="caution">
    <text evidence="6">The sequence shown here is derived from an EMBL/GenBank/DDBJ whole genome shotgun (WGS) entry which is preliminary data.</text>
</comment>
<dbReference type="EMBL" id="MVFC01000006">
    <property type="protein sequence ID" value="OON80777.1"/>
    <property type="molecule type" value="Genomic_DNA"/>
</dbReference>
<comment type="cofactor">
    <cofactor evidence="1">
        <name>FAD</name>
        <dbReference type="ChEBI" id="CHEBI:57692"/>
    </cofactor>
</comment>
<dbReference type="SUPFAM" id="SSF56176">
    <property type="entry name" value="FAD-binding/transporter-associated domain-like"/>
    <property type="match status" value="1"/>
</dbReference>
<comment type="similarity">
    <text evidence="2">Belongs to the oxygen-dependent FAD-linked oxidoreductase family.</text>
</comment>
<organism evidence="6 7">
    <name type="scientific">Streptomyces tsukubensis</name>
    <dbReference type="NCBI Taxonomy" id="83656"/>
    <lineage>
        <taxon>Bacteria</taxon>
        <taxon>Bacillati</taxon>
        <taxon>Actinomycetota</taxon>
        <taxon>Actinomycetes</taxon>
        <taxon>Kitasatosporales</taxon>
        <taxon>Streptomycetaceae</taxon>
        <taxon>Streptomyces</taxon>
    </lineage>
</organism>
<dbReference type="PANTHER" id="PTHR42973">
    <property type="entry name" value="BINDING OXIDOREDUCTASE, PUTATIVE (AFU_ORTHOLOGUE AFUA_1G17690)-RELATED"/>
    <property type="match status" value="1"/>
</dbReference>
<dbReference type="InterPro" id="IPR036318">
    <property type="entry name" value="FAD-bd_PCMH-like_sf"/>
</dbReference>
<dbReference type="GO" id="GO:0050660">
    <property type="term" value="F:flavin adenine dinucleotide binding"/>
    <property type="evidence" value="ECO:0007669"/>
    <property type="project" value="InterPro"/>
</dbReference>
<keyword evidence="4" id="KW-0274">FAD</keyword>
<dbReference type="InterPro" id="IPR050416">
    <property type="entry name" value="FAD-linked_Oxidoreductase"/>
</dbReference>
<dbReference type="Gene3D" id="3.40.462.20">
    <property type="match status" value="1"/>
</dbReference>
<dbReference type="GO" id="GO:0016491">
    <property type="term" value="F:oxidoreductase activity"/>
    <property type="evidence" value="ECO:0007669"/>
    <property type="project" value="UniProtKB-KW"/>
</dbReference>
<evidence type="ECO:0000256" key="1">
    <source>
        <dbReference type="ARBA" id="ARBA00001974"/>
    </source>
</evidence>
<keyword evidence="3" id="KW-0285">Flavoprotein</keyword>
<evidence type="ECO:0000313" key="6">
    <source>
        <dbReference type="EMBL" id="OON80777.1"/>
    </source>
</evidence>